<reference evidence="1 2" key="1">
    <citation type="journal article" date="2013" name="Nat. Genet.">
        <title>The genome of the hydatid tapeworm Echinococcus granulosus.</title>
        <authorList>
            <person name="Zheng H."/>
            <person name="Zhang W."/>
            <person name="Zhang L."/>
            <person name="Zhang Z."/>
            <person name="Li J."/>
            <person name="Lu G."/>
            <person name="Zhu Y."/>
            <person name="Wang Y."/>
            <person name="Huang Y."/>
            <person name="Liu J."/>
            <person name="Kang H."/>
            <person name="Chen J."/>
            <person name="Wang L."/>
            <person name="Chen A."/>
            <person name="Yu S."/>
            <person name="Gao Z."/>
            <person name="Jin L."/>
            <person name="Gu W."/>
            <person name="Wang Z."/>
            <person name="Zhao L."/>
            <person name="Shi B."/>
            <person name="Wen H."/>
            <person name="Lin R."/>
            <person name="Jones M.K."/>
            <person name="Brejova B."/>
            <person name="Vinar T."/>
            <person name="Zhao G."/>
            <person name="McManus D.P."/>
            <person name="Chen Z."/>
            <person name="Zhou Y."/>
            <person name="Wang S."/>
        </authorList>
    </citation>
    <scope>NUCLEOTIDE SEQUENCE [LARGE SCALE GENOMIC DNA]</scope>
</reference>
<evidence type="ECO:0000313" key="2">
    <source>
        <dbReference type="Proteomes" id="UP000019149"/>
    </source>
</evidence>
<accession>W6U766</accession>
<dbReference type="AlphaFoldDB" id="W6U766"/>
<dbReference type="EMBL" id="APAU02000124">
    <property type="protein sequence ID" value="EUB56216.1"/>
    <property type="molecule type" value="Genomic_DNA"/>
</dbReference>
<protein>
    <submittedName>
        <fullName evidence="1">Uncharacterized protein</fullName>
    </submittedName>
</protein>
<dbReference type="CTD" id="36344633"/>
<comment type="caution">
    <text evidence="1">The sequence shown here is derived from an EMBL/GenBank/DDBJ whole genome shotgun (WGS) entry which is preliminary data.</text>
</comment>
<dbReference type="KEGG" id="egl:EGR_08918"/>
<proteinExistence type="predicted"/>
<dbReference type="Proteomes" id="UP000019149">
    <property type="component" value="Unassembled WGS sequence"/>
</dbReference>
<sequence>MCGWRDFIRAFVSAKEEIWRVNNLCCSSIPSQHLCRLQGFHRREFVDLPSFRSICGTNSDKTTLQRSCLTLVLALKRFHLNGLSHSEVNTTLLTNLCSKYSIFKKKYTFLKLFTIYSLNIKKKNLTALSSGYQNKHRPMWCWQHFYCFIKTNHLIETFELFVHTFNLNSFLTISDQRLHTYLVLGALLFQIFYAL</sequence>
<gene>
    <name evidence="1" type="ORF">EGR_08918</name>
</gene>
<evidence type="ECO:0000313" key="1">
    <source>
        <dbReference type="EMBL" id="EUB56216.1"/>
    </source>
</evidence>
<keyword evidence="2" id="KW-1185">Reference proteome</keyword>
<dbReference type="GeneID" id="36344633"/>
<organism evidence="1 2">
    <name type="scientific">Echinococcus granulosus</name>
    <name type="common">Hydatid tapeworm</name>
    <dbReference type="NCBI Taxonomy" id="6210"/>
    <lineage>
        <taxon>Eukaryota</taxon>
        <taxon>Metazoa</taxon>
        <taxon>Spiralia</taxon>
        <taxon>Lophotrochozoa</taxon>
        <taxon>Platyhelminthes</taxon>
        <taxon>Cestoda</taxon>
        <taxon>Eucestoda</taxon>
        <taxon>Cyclophyllidea</taxon>
        <taxon>Taeniidae</taxon>
        <taxon>Echinococcus</taxon>
        <taxon>Echinococcus granulosus group</taxon>
    </lineage>
</organism>
<name>W6U766_ECHGR</name>
<dbReference type="RefSeq" id="XP_024347412.1">
    <property type="nucleotide sequence ID" value="XM_024498167.1"/>
</dbReference>